<evidence type="ECO:0000313" key="2">
    <source>
        <dbReference type="EMBL" id="RFN52826.1"/>
    </source>
</evidence>
<keyword evidence="3" id="KW-1185">Reference proteome</keyword>
<evidence type="ECO:0000256" key="1">
    <source>
        <dbReference type="SAM" id="MobiDB-lite"/>
    </source>
</evidence>
<feature type="region of interest" description="Disordered" evidence="1">
    <location>
        <begin position="1"/>
        <end position="117"/>
    </location>
</feature>
<dbReference type="Proteomes" id="UP000265631">
    <property type="component" value="Unassembled WGS sequence"/>
</dbReference>
<organism evidence="2 3">
    <name type="scientific">Fusarium flagelliforme</name>
    <dbReference type="NCBI Taxonomy" id="2675880"/>
    <lineage>
        <taxon>Eukaryota</taxon>
        <taxon>Fungi</taxon>
        <taxon>Dikarya</taxon>
        <taxon>Ascomycota</taxon>
        <taxon>Pezizomycotina</taxon>
        <taxon>Sordariomycetes</taxon>
        <taxon>Hypocreomycetidae</taxon>
        <taxon>Hypocreales</taxon>
        <taxon>Nectriaceae</taxon>
        <taxon>Fusarium</taxon>
        <taxon>Fusarium incarnatum-equiseti species complex</taxon>
    </lineage>
</organism>
<dbReference type="AlphaFoldDB" id="A0A395MY29"/>
<dbReference type="PANTHER" id="PTHR39610">
    <property type="entry name" value="BZIP DOMAIN-CONTAINING PROTEIN-RELATED"/>
    <property type="match status" value="1"/>
</dbReference>
<dbReference type="OrthoDB" id="5407781at2759"/>
<feature type="compositionally biased region" description="Basic and acidic residues" evidence="1">
    <location>
        <begin position="302"/>
        <end position="317"/>
    </location>
</feature>
<protein>
    <submittedName>
        <fullName evidence="2">Uncharacterized protein</fullName>
    </submittedName>
</protein>
<accession>A0A395MY29</accession>
<reference evidence="2 3" key="1">
    <citation type="journal article" date="2018" name="PLoS Pathog.">
        <title>Evolution of structural diversity of trichothecenes, a family of toxins produced by plant pathogenic and entomopathogenic fungi.</title>
        <authorList>
            <person name="Proctor R.H."/>
            <person name="McCormick S.P."/>
            <person name="Kim H.S."/>
            <person name="Cardoza R.E."/>
            <person name="Stanley A.M."/>
            <person name="Lindo L."/>
            <person name="Kelly A."/>
            <person name="Brown D.W."/>
            <person name="Lee T."/>
            <person name="Vaughan M.M."/>
            <person name="Alexander N.J."/>
            <person name="Busman M."/>
            <person name="Gutierrez S."/>
        </authorList>
    </citation>
    <scope>NUCLEOTIDE SEQUENCE [LARGE SCALE GENOMIC DNA]</scope>
    <source>
        <strain evidence="2 3">NRRL 13405</strain>
    </source>
</reference>
<dbReference type="PANTHER" id="PTHR39610:SF2">
    <property type="entry name" value="BZIP DOMAIN-CONTAINING PROTEIN"/>
    <property type="match status" value="1"/>
</dbReference>
<gene>
    <name evidence="2" type="ORF">FIE12Z_2912</name>
</gene>
<evidence type="ECO:0000313" key="3">
    <source>
        <dbReference type="Proteomes" id="UP000265631"/>
    </source>
</evidence>
<feature type="compositionally biased region" description="Polar residues" evidence="1">
    <location>
        <begin position="148"/>
        <end position="166"/>
    </location>
</feature>
<feature type="region of interest" description="Disordered" evidence="1">
    <location>
        <begin position="148"/>
        <end position="239"/>
    </location>
</feature>
<name>A0A395MY29_9HYPO</name>
<comment type="caution">
    <text evidence="2">The sequence shown here is derived from an EMBL/GenBank/DDBJ whole genome shotgun (WGS) entry which is preliminary data.</text>
</comment>
<sequence>MASPPDNHSSIPRSESSTRSPRSASISLQAAATMNAGLQHEQPQRSSSSFSQTGRRRSTVLMNLQLNDPAVPSPGEMVNEQSASGSGLPVASPQPISGSPLMGDPHHHRAPSLGELHQELEAEQEAHVNRLLQMIRQQQLELQRLQAANPNNQSQSSAVEDSSAISERSGHGTPHASTSHVSIPPVPTGGSGSRSNSHRHPRSSFDLARADLQRRSRTPSRSGASPRLRATSIGGNSEDWVLGGRDESAFYQAETQMLVRENQMLRHRVRELEKQLTDFGTGSPVAHEPPHHSHLTRSSTAADKEDDKPSTEEGKEA</sequence>
<feature type="compositionally biased region" description="Polar residues" evidence="1">
    <location>
        <begin position="44"/>
        <end position="53"/>
    </location>
</feature>
<feature type="compositionally biased region" description="Low complexity" evidence="1">
    <location>
        <begin position="9"/>
        <end position="27"/>
    </location>
</feature>
<dbReference type="EMBL" id="PXXK01000058">
    <property type="protein sequence ID" value="RFN52826.1"/>
    <property type="molecule type" value="Genomic_DNA"/>
</dbReference>
<proteinExistence type="predicted"/>
<feature type="region of interest" description="Disordered" evidence="1">
    <location>
        <begin position="276"/>
        <end position="317"/>
    </location>
</feature>